<dbReference type="PANTHER" id="PTHR13489">
    <property type="entry name" value="MINI-CHROMOSOME MAINTENANCE COMPLEX-BINDING PROTEIN"/>
    <property type="match status" value="1"/>
</dbReference>
<gene>
    <name evidence="5" type="ORF">DME_LOCUS10692</name>
</gene>
<evidence type="ECO:0000313" key="5">
    <source>
        <dbReference type="EMBL" id="VDN60719.1"/>
    </source>
</evidence>
<reference evidence="8" key="1">
    <citation type="submission" date="2017-02" db="UniProtKB">
        <authorList>
            <consortium name="WormBaseParasite"/>
        </authorList>
    </citation>
    <scope>IDENTIFICATION</scope>
</reference>
<dbReference type="GO" id="GO:0005634">
    <property type="term" value="C:nucleus"/>
    <property type="evidence" value="ECO:0007669"/>
    <property type="project" value="UniProtKB-SubCell"/>
</dbReference>
<reference evidence="5 7" key="2">
    <citation type="submission" date="2018-11" db="EMBL/GenBank/DDBJ databases">
        <authorList>
            <consortium name="Pathogen Informatics"/>
        </authorList>
    </citation>
    <scope>NUCLEOTIDE SEQUENCE [LARGE SCALE GENOMIC DNA]</scope>
</reference>
<evidence type="ECO:0000256" key="2">
    <source>
        <dbReference type="ARBA" id="ARBA00007925"/>
    </source>
</evidence>
<evidence type="ECO:0000256" key="3">
    <source>
        <dbReference type="ARBA" id="ARBA00015405"/>
    </source>
</evidence>
<evidence type="ECO:0000256" key="1">
    <source>
        <dbReference type="ARBA" id="ARBA00004123"/>
    </source>
</evidence>
<comment type="subcellular location">
    <subcellularLocation>
        <location evidence="1">Nucleus</location>
    </subcellularLocation>
</comment>
<keyword evidence="4" id="KW-0539">Nucleus</keyword>
<dbReference type="STRING" id="318479.A0A0N4UNP9"/>
<dbReference type="OrthoDB" id="329666at2759"/>
<sequence length="397" mass="45836">MIYWFEKHKADVESIEGSTATQWNFRSFCDFGDADITNKGRSIVAKFIHKSANNLLPNYIYDLYGIMDLSGVSTEADDNNRCTLQVLSFYEVTYPEMTHLWPEVSTLEQIVRGIDIMRQIFKSFFRDAVVTEYLLCHLISSTYARKDGYPICSMSMNLCNIENSSNVIHLLQLFCAKVNHILITNESLSEHLLQPRINDDCQLMQNSLQLTNGTNVVFDETKFSGEVPKDVNTILACKNLAAIKLLVSAQKVEYIYDYYELEFECDFNVLFLSKAPSLLIELPFIVPAPSNFSGDSEIIKKVNLTDNKILDLCRKAIFFCRNKVRTIGIRENCKSKITETFIRKRHHNRNTVVEELHWLLTLSKLLAALYGKNEVDIECWEKAQTMELYRIDLLKYL</sequence>
<name>A0A0N4UNP9_DRAME</name>
<organism evidence="6 8">
    <name type="scientific">Dracunculus medinensis</name>
    <name type="common">Guinea worm</name>
    <dbReference type="NCBI Taxonomy" id="318479"/>
    <lineage>
        <taxon>Eukaryota</taxon>
        <taxon>Metazoa</taxon>
        <taxon>Ecdysozoa</taxon>
        <taxon>Nematoda</taxon>
        <taxon>Chromadorea</taxon>
        <taxon>Rhabditida</taxon>
        <taxon>Spirurina</taxon>
        <taxon>Dracunculoidea</taxon>
        <taxon>Dracunculidae</taxon>
        <taxon>Dracunculus</taxon>
    </lineage>
</organism>
<proteinExistence type="inferred from homology"/>
<dbReference type="AlphaFoldDB" id="A0A0N4UNP9"/>
<comment type="similarity">
    <text evidence="2">Belongs to the MCMBP family.</text>
</comment>
<evidence type="ECO:0000313" key="8">
    <source>
        <dbReference type="WBParaSite" id="DME_0000954501-mRNA-1"/>
    </source>
</evidence>
<dbReference type="WBParaSite" id="DME_0000954501-mRNA-1">
    <property type="protein sequence ID" value="DME_0000954501-mRNA-1"/>
    <property type="gene ID" value="DME_0000954501"/>
</dbReference>
<dbReference type="GO" id="GO:0003682">
    <property type="term" value="F:chromatin binding"/>
    <property type="evidence" value="ECO:0007669"/>
    <property type="project" value="TreeGrafter"/>
</dbReference>
<dbReference type="PANTHER" id="PTHR13489:SF0">
    <property type="entry name" value="MINI-CHROMOSOME MAINTENANCE COMPLEX-BINDING PROTEIN"/>
    <property type="match status" value="1"/>
</dbReference>
<dbReference type="Proteomes" id="UP000038040">
    <property type="component" value="Unplaced"/>
</dbReference>
<keyword evidence="7" id="KW-1185">Reference proteome</keyword>
<accession>A0A0N4UNP9</accession>
<evidence type="ECO:0000313" key="6">
    <source>
        <dbReference type="Proteomes" id="UP000038040"/>
    </source>
</evidence>
<evidence type="ECO:0000313" key="7">
    <source>
        <dbReference type="Proteomes" id="UP000274756"/>
    </source>
</evidence>
<dbReference type="Pfam" id="PF09739">
    <property type="entry name" value="MCM_bind"/>
    <property type="match status" value="1"/>
</dbReference>
<dbReference type="Proteomes" id="UP000274756">
    <property type="component" value="Unassembled WGS sequence"/>
</dbReference>
<evidence type="ECO:0000256" key="4">
    <source>
        <dbReference type="ARBA" id="ARBA00023242"/>
    </source>
</evidence>
<dbReference type="InterPro" id="IPR019140">
    <property type="entry name" value="MCM_complex-bd"/>
</dbReference>
<protein>
    <recommendedName>
        <fullName evidence="3">Mini-chromosome maintenance complex-binding protein</fullName>
    </recommendedName>
</protein>
<dbReference type="GO" id="GO:0006261">
    <property type="term" value="P:DNA-templated DNA replication"/>
    <property type="evidence" value="ECO:0007669"/>
    <property type="project" value="TreeGrafter"/>
</dbReference>
<dbReference type="EMBL" id="UYYG01001236">
    <property type="protein sequence ID" value="VDN60719.1"/>
    <property type="molecule type" value="Genomic_DNA"/>
</dbReference>